<evidence type="ECO:0000256" key="5">
    <source>
        <dbReference type="ARBA" id="ARBA00038337"/>
    </source>
</evidence>
<evidence type="ECO:0000313" key="10">
    <source>
        <dbReference type="Proteomes" id="UP000623129"/>
    </source>
</evidence>
<comment type="similarity">
    <text evidence="5">Belongs to the thioredoxin family. Plant F-type subfamily.</text>
</comment>
<dbReference type="SUPFAM" id="SSF52833">
    <property type="entry name" value="Thioredoxin-like"/>
    <property type="match status" value="1"/>
</dbReference>
<accession>A0A833VBX1</accession>
<keyword evidence="10" id="KW-1185">Reference proteome</keyword>
<dbReference type="PRINTS" id="PR00421">
    <property type="entry name" value="THIOREDOXIN"/>
</dbReference>
<dbReference type="PANTHER" id="PTHR46115">
    <property type="entry name" value="THIOREDOXIN-LIKE PROTEIN 1"/>
    <property type="match status" value="1"/>
</dbReference>
<evidence type="ECO:0000259" key="8">
    <source>
        <dbReference type="PROSITE" id="PS51352"/>
    </source>
</evidence>
<organism evidence="9 10">
    <name type="scientific">Carex littledalei</name>
    <dbReference type="NCBI Taxonomy" id="544730"/>
    <lineage>
        <taxon>Eukaryota</taxon>
        <taxon>Viridiplantae</taxon>
        <taxon>Streptophyta</taxon>
        <taxon>Embryophyta</taxon>
        <taxon>Tracheophyta</taxon>
        <taxon>Spermatophyta</taxon>
        <taxon>Magnoliopsida</taxon>
        <taxon>Liliopsida</taxon>
        <taxon>Poales</taxon>
        <taxon>Cyperaceae</taxon>
        <taxon>Cyperoideae</taxon>
        <taxon>Cariceae</taxon>
        <taxon>Carex</taxon>
        <taxon>Carex subgen. Euthyceras</taxon>
    </lineage>
</organism>
<keyword evidence="3" id="KW-1015">Disulfide bond</keyword>
<dbReference type="OrthoDB" id="10263751at2759"/>
<evidence type="ECO:0000256" key="2">
    <source>
        <dbReference type="ARBA" id="ARBA00022982"/>
    </source>
</evidence>
<evidence type="ECO:0000313" key="9">
    <source>
        <dbReference type="EMBL" id="KAF3333042.1"/>
    </source>
</evidence>
<proteinExistence type="inferred from homology"/>
<dbReference type="PROSITE" id="PS51352">
    <property type="entry name" value="THIOREDOXIN_2"/>
    <property type="match status" value="1"/>
</dbReference>
<keyword evidence="1" id="KW-0813">Transport</keyword>
<dbReference type="InterPro" id="IPR017937">
    <property type="entry name" value="Thioredoxin_CS"/>
</dbReference>
<dbReference type="Proteomes" id="UP000623129">
    <property type="component" value="Unassembled WGS sequence"/>
</dbReference>
<name>A0A833VBX1_9POAL</name>
<dbReference type="GO" id="GO:0016671">
    <property type="term" value="F:oxidoreductase activity, acting on a sulfur group of donors, disulfide as acceptor"/>
    <property type="evidence" value="ECO:0007669"/>
    <property type="project" value="UniProtKB-ARBA"/>
</dbReference>
<reference evidence="9" key="1">
    <citation type="submission" date="2020-01" db="EMBL/GenBank/DDBJ databases">
        <title>Genome sequence of Kobresia littledalei, the first chromosome-level genome in the family Cyperaceae.</title>
        <authorList>
            <person name="Qu G."/>
        </authorList>
    </citation>
    <scope>NUCLEOTIDE SEQUENCE</scope>
    <source>
        <strain evidence="9">C.B.Clarke</strain>
        <tissue evidence="9">Leaf</tissue>
    </source>
</reference>
<dbReference type="InterPro" id="IPR005746">
    <property type="entry name" value="Thioredoxin"/>
</dbReference>
<dbReference type="Pfam" id="PF00085">
    <property type="entry name" value="Thioredoxin"/>
    <property type="match status" value="1"/>
</dbReference>
<evidence type="ECO:0000256" key="6">
    <source>
        <dbReference type="ARBA" id="ARBA00038353"/>
    </source>
</evidence>
<evidence type="ECO:0000256" key="1">
    <source>
        <dbReference type="ARBA" id="ARBA00022448"/>
    </source>
</evidence>
<protein>
    <recommendedName>
        <fullName evidence="7">Phloem sap 13 kDa protein 1</fullName>
    </recommendedName>
</protein>
<keyword evidence="2" id="KW-0249">Electron transport</keyword>
<evidence type="ECO:0000256" key="7">
    <source>
        <dbReference type="ARBA" id="ARBA00078030"/>
    </source>
</evidence>
<evidence type="ECO:0000256" key="4">
    <source>
        <dbReference type="ARBA" id="ARBA00023284"/>
    </source>
</evidence>
<dbReference type="FunFam" id="3.40.30.10:FF:000104">
    <property type="entry name" value="Thioredoxin"/>
    <property type="match status" value="1"/>
</dbReference>
<feature type="domain" description="Thioredoxin" evidence="8">
    <location>
        <begin position="1"/>
        <end position="113"/>
    </location>
</feature>
<dbReference type="CDD" id="cd02947">
    <property type="entry name" value="TRX_family"/>
    <property type="match status" value="1"/>
</dbReference>
<dbReference type="NCBIfam" id="TIGR01068">
    <property type="entry name" value="thioredoxin"/>
    <property type="match status" value="1"/>
</dbReference>
<dbReference type="EMBL" id="SWLB01000011">
    <property type="protein sequence ID" value="KAF3333042.1"/>
    <property type="molecule type" value="Genomic_DNA"/>
</dbReference>
<comment type="similarity">
    <text evidence="6">Belongs to the thioredoxin family. Plant H-type subfamily.</text>
</comment>
<comment type="caution">
    <text evidence="9">The sequence shown here is derived from an EMBL/GenBank/DDBJ whole genome shotgun (WGS) entry which is preliminary data.</text>
</comment>
<sequence>MADHGNVVVVTSKGHFDAQINEAKEADKIVVIDFTATWCGPCRFISPIFVELSKKFSNLVFLKVDVDDQADVAKQYSVEAMPTFLFLKNGDEVGKIVGADKKALEEKVEELASATSAAPAAPAATVASA</sequence>
<dbReference type="InterPro" id="IPR036249">
    <property type="entry name" value="Thioredoxin-like_sf"/>
</dbReference>
<dbReference type="InterPro" id="IPR013766">
    <property type="entry name" value="Thioredoxin_domain"/>
</dbReference>
<evidence type="ECO:0000256" key="3">
    <source>
        <dbReference type="ARBA" id="ARBA00023157"/>
    </source>
</evidence>
<gene>
    <name evidence="9" type="ORF">FCM35_KLT02619</name>
</gene>
<dbReference type="PROSITE" id="PS00194">
    <property type="entry name" value="THIOREDOXIN_1"/>
    <property type="match status" value="1"/>
</dbReference>
<dbReference type="AlphaFoldDB" id="A0A833VBX1"/>
<keyword evidence="4" id="KW-0676">Redox-active center</keyword>
<dbReference type="GO" id="GO:0015035">
    <property type="term" value="F:protein-disulfide reductase activity"/>
    <property type="evidence" value="ECO:0007669"/>
    <property type="project" value="InterPro"/>
</dbReference>
<dbReference type="Gene3D" id="3.40.30.10">
    <property type="entry name" value="Glutaredoxin"/>
    <property type="match status" value="1"/>
</dbReference>